<proteinExistence type="predicted"/>
<feature type="chain" id="PRO_5026360893" description="DUF4249 domain-containing protein" evidence="1">
    <location>
        <begin position="24"/>
        <end position="320"/>
    </location>
</feature>
<sequence>MKIRNLKKIIVAVGCVALLSACKKDSQNIFNMFNDVTVTYNNSSPLAVTDYKLVNDGDSVYIDYTINSAVEDIYSVVVERTAGGKGNAIERNTIAVSDNSRRRAYRDLLKLKIQRDGKLSYRVYALNQKGVYIGDGYKKVVIEGKPSYTFLTNRVIYLPDTLGKILPSFFSLRDGVSYSYTDGLANSSKIDFGIYRRPTTDASNPWVYNLYATNVPVNPLTVYDISAWQKRATKFAAPQTSQNDPFTYTAVSASVIESLVKARNPTLSATVATTYGTGLLPGSSISFLTPEGKYGILFINAVSSDLDRKPFINVSVKIQN</sequence>
<dbReference type="AlphaFoldDB" id="A0A6I4IBR1"/>
<feature type="signal peptide" evidence="1">
    <location>
        <begin position="1"/>
        <end position="23"/>
    </location>
</feature>
<comment type="caution">
    <text evidence="2">The sequence shown here is derived from an EMBL/GenBank/DDBJ whole genome shotgun (WGS) entry which is preliminary data.</text>
</comment>
<name>A0A6I4IBR1_9SPHI</name>
<evidence type="ECO:0000256" key="1">
    <source>
        <dbReference type="SAM" id="SignalP"/>
    </source>
</evidence>
<accession>A0A6I4IBR1</accession>
<keyword evidence="3" id="KW-1185">Reference proteome</keyword>
<evidence type="ECO:0008006" key="4">
    <source>
        <dbReference type="Google" id="ProtNLM"/>
    </source>
</evidence>
<organism evidence="2 3">
    <name type="scientific">Mucilaginibacter aquatilis</name>
    <dbReference type="NCBI Taxonomy" id="1517760"/>
    <lineage>
        <taxon>Bacteria</taxon>
        <taxon>Pseudomonadati</taxon>
        <taxon>Bacteroidota</taxon>
        <taxon>Sphingobacteriia</taxon>
        <taxon>Sphingobacteriales</taxon>
        <taxon>Sphingobacteriaceae</taxon>
        <taxon>Mucilaginibacter</taxon>
    </lineage>
</organism>
<dbReference type="PROSITE" id="PS51257">
    <property type="entry name" value="PROKAR_LIPOPROTEIN"/>
    <property type="match status" value="1"/>
</dbReference>
<gene>
    <name evidence="2" type="ORF">GO816_16065</name>
</gene>
<keyword evidence="1" id="KW-0732">Signal</keyword>
<evidence type="ECO:0000313" key="3">
    <source>
        <dbReference type="Proteomes" id="UP000434850"/>
    </source>
</evidence>
<dbReference type="OrthoDB" id="641332at2"/>
<dbReference type="RefSeq" id="WP_157542981.1">
    <property type="nucleotide sequence ID" value="NZ_WQLA01000007.1"/>
</dbReference>
<reference evidence="2 3" key="1">
    <citation type="submission" date="2019-12" db="EMBL/GenBank/DDBJ databases">
        <title>Mucilaginibacter sp. HME9299 genome sequencing and assembly.</title>
        <authorList>
            <person name="Kang H."/>
            <person name="Kim H."/>
            <person name="Joh K."/>
        </authorList>
    </citation>
    <scope>NUCLEOTIDE SEQUENCE [LARGE SCALE GENOMIC DNA]</scope>
    <source>
        <strain evidence="2 3">HME9299</strain>
    </source>
</reference>
<evidence type="ECO:0000313" key="2">
    <source>
        <dbReference type="EMBL" id="MVN92655.1"/>
    </source>
</evidence>
<dbReference type="EMBL" id="WQLA01000007">
    <property type="protein sequence ID" value="MVN92655.1"/>
    <property type="molecule type" value="Genomic_DNA"/>
</dbReference>
<dbReference type="Proteomes" id="UP000434850">
    <property type="component" value="Unassembled WGS sequence"/>
</dbReference>
<protein>
    <recommendedName>
        <fullName evidence="4">DUF4249 domain-containing protein</fullName>
    </recommendedName>
</protein>